<gene>
    <name evidence="1" type="ORF">DGAL_LOCUS8217</name>
</gene>
<dbReference type="EMBL" id="CAKKLH010000177">
    <property type="protein sequence ID" value="CAH0105202.1"/>
    <property type="molecule type" value="Genomic_DNA"/>
</dbReference>
<organism evidence="1 2">
    <name type="scientific">Daphnia galeata</name>
    <dbReference type="NCBI Taxonomy" id="27404"/>
    <lineage>
        <taxon>Eukaryota</taxon>
        <taxon>Metazoa</taxon>
        <taxon>Ecdysozoa</taxon>
        <taxon>Arthropoda</taxon>
        <taxon>Crustacea</taxon>
        <taxon>Branchiopoda</taxon>
        <taxon>Diplostraca</taxon>
        <taxon>Cladocera</taxon>
        <taxon>Anomopoda</taxon>
        <taxon>Daphniidae</taxon>
        <taxon>Daphnia</taxon>
    </lineage>
</organism>
<evidence type="ECO:0000313" key="2">
    <source>
        <dbReference type="Proteomes" id="UP000789390"/>
    </source>
</evidence>
<reference evidence="1" key="1">
    <citation type="submission" date="2021-11" db="EMBL/GenBank/DDBJ databases">
        <authorList>
            <person name="Schell T."/>
        </authorList>
    </citation>
    <scope>NUCLEOTIDE SEQUENCE</scope>
    <source>
        <strain evidence="1">M5</strain>
    </source>
</reference>
<proteinExistence type="predicted"/>
<sequence length="208" mass="23019">MPWIVAKMFQMCINSKSGILEQNAALVISEISRNSLGRYMVSNFIRDRLDNLSAVFPGSSFRSILKAVASSLNAEIDNGRAHIELHNCYVHGQYYWRCDMSGYVEAIEILGDNFPIYVGGGGQPKNRVVDVEVYTSGINGILDMAEINEDPSFLIFASIRKGHSFARSLRSAVAIVHGRIENDFVSLRDDGLCTIGYLLSTGVQHVPK</sequence>
<dbReference type="AlphaFoldDB" id="A0A8J2RUP0"/>
<comment type="caution">
    <text evidence="1">The sequence shown here is derived from an EMBL/GenBank/DDBJ whole genome shotgun (WGS) entry which is preliminary data.</text>
</comment>
<dbReference type="Proteomes" id="UP000789390">
    <property type="component" value="Unassembled WGS sequence"/>
</dbReference>
<evidence type="ECO:0000313" key="1">
    <source>
        <dbReference type="EMBL" id="CAH0105202.1"/>
    </source>
</evidence>
<accession>A0A8J2RUP0</accession>
<keyword evidence="2" id="KW-1185">Reference proteome</keyword>
<protein>
    <submittedName>
        <fullName evidence="1">Uncharacterized protein</fullName>
    </submittedName>
</protein>
<name>A0A8J2RUP0_9CRUS</name>
<dbReference type="Gene3D" id="1.25.50.20">
    <property type="match status" value="1"/>
</dbReference>